<dbReference type="InterPro" id="IPR028631">
    <property type="entry name" value="ACD"/>
</dbReference>
<organism evidence="14 15">
    <name type="scientific">Dipodomys ordii</name>
    <name type="common">Ord's kangaroo rat</name>
    <dbReference type="NCBI Taxonomy" id="10020"/>
    <lineage>
        <taxon>Eukaryota</taxon>
        <taxon>Metazoa</taxon>
        <taxon>Chordata</taxon>
        <taxon>Craniata</taxon>
        <taxon>Vertebrata</taxon>
        <taxon>Euteleostomi</taxon>
        <taxon>Mammalia</taxon>
        <taxon>Eutheria</taxon>
        <taxon>Euarchontoglires</taxon>
        <taxon>Glires</taxon>
        <taxon>Rodentia</taxon>
        <taxon>Castorimorpha</taxon>
        <taxon>Heteromyidae</taxon>
        <taxon>Dipodomyinae</taxon>
        <taxon>Dipodomys</taxon>
    </lineage>
</organism>
<evidence type="ECO:0000256" key="8">
    <source>
        <dbReference type="ARBA" id="ARBA00023125"/>
    </source>
</evidence>
<dbReference type="GO" id="GO:0070187">
    <property type="term" value="C:shelterin complex"/>
    <property type="evidence" value="ECO:0007669"/>
    <property type="project" value="InterPro"/>
</dbReference>
<dbReference type="GO" id="GO:0016233">
    <property type="term" value="P:telomere capping"/>
    <property type="evidence" value="ECO:0007669"/>
    <property type="project" value="InterPro"/>
</dbReference>
<keyword evidence="9" id="KW-0539">Nucleus</keyword>
<evidence type="ECO:0000259" key="13">
    <source>
        <dbReference type="Pfam" id="PF10341"/>
    </source>
</evidence>
<accession>A0A1S3EY55</accession>
<dbReference type="RefSeq" id="XP_012868372.1">
    <property type="nucleotide sequence ID" value="XM_013012918.1"/>
</dbReference>
<proteinExistence type="predicted"/>
<dbReference type="OrthoDB" id="9899304at2759"/>
<evidence type="ECO:0000256" key="1">
    <source>
        <dbReference type="ARBA" id="ARBA00004123"/>
    </source>
</evidence>
<reference evidence="15" key="1">
    <citation type="submission" date="2025-08" db="UniProtKB">
        <authorList>
            <consortium name="RefSeq"/>
        </authorList>
    </citation>
    <scope>IDENTIFICATION</scope>
    <source>
        <tissue evidence="15">Kidney</tissue>
    </source>
</reference>
<keyword evidence="4" id="KW-1017">Isopeptide bond</keyword>
<comment type="subcellular location">
    <subcellularLocation>
        <location evidence="2">Chromosome</location>
        <location evidence="2">Telomere</location>
    </subcellularLocation>
    <subcellularLocation>
        <location evidence="1">Nucleus</location>
    </subcellularLocation>
</comment>
<evidence type="ECO:0000256" key="2">
    <source>
        <dbReference type="ARBA" id="ARBA00004574"/>
    </source>
</evidence>
<evidence type="ECO:0000256" key="5">
    <source>
        <dbReference type="ARBA" id="ARBA00022553"/>
    </source>
</evidence>
<gene>
    <name evidence="15" type="primary">Acd</name>
</gene>
<keyword evidence="8" id="KW-0238">DNA-binding</keyword>
<dbReference type="PANTHER" id="PTHR14487">
    <property type="entry name" value="ADRENOCORTICAL DYSPLASIA PROTEIN ACD"/>
    <property type="match status" value="1"/>
</dbReference>
<keyword evidence="3" id="KW-0158">Chromosome</keyword>
<evidence type="ECO:0000256" key="3">
    <source>
        <dbReference type="ARBA" id="ARBA00022454"/>
    </source>
</evidence>
<evidence type="ECO:0000256" key="7">
    <source>
        <dbReference type="ARBA" id="ARBA00022895"/>
    </source>
</evidence>
<evidence type="ECO:0000313" key="15">
    <source>
        <dbReference type="RefSeq" id="XP_012868372.1"/>
    </source>
</evidence>
<keyword evidence="6" id="KW-0832">Ubl conjugation</keyword>
<keyword evidence="14" id="KW-1185">Reference proteome</keyword>
<evidence type="ECO:0000313" key="14">
    <source>
        <dbReference type="Proteomes" id="UP000081671"/>
    </source>
</evidence>
<dbReference type="FunFam" id="2.40.50.960:FF:000001">
    <property type="entry name" value="ACD, shelterin complex subunit and telomerase recruitment factor"/>
    <property type="match status" value="1"/>
</dbReference>
<dbReference type="Pfam" id="PF10341">
    <property type="entry name" value="TPP1"/>
    <property type="match status" value="1"/>
</dbReference>
<evidence type="ECO:0000256" key="10">
    <source>
        <dbReference type="ARBA" id="ARBA00053730"/>
    </source>
</evidence>
<dbReference type="GO" id="GO:0005654">
    <property type="term" value="C:nucleoplasm"/>
    <property type="evidence" value="ECO:0007669"/>
    <property type="project" value="UniProtKB-ARBA"/>
</dbReference>
<dbReference type="GO" id="GO:0070198">
    <property type="term" value="P:protein localization to chromosome, telomeric region"/>
    <property type="evidence" value="ECO:0007669"/>
    <property type="project" value="TreeGrafter"/>
</dbReference>
<dbReference type="GO" id="GO:0042162">
    <property type="term" value="F:telomeric DNA binding"/>
    <property type="evidence" value="ECO:0007669"/>
    <property type="project" value="InterPro"/>
</dbReference>
<feature type="domain" description="Shelterin complex subunit TPP1/Est3" evidence="13">
    <location>
        <begin position="9"/>
        <end position="154"/>
    </location>
</feature>
<dbReference type="InterPro" id="IPR019437">
    <property type="entry name" value="TPP1/Est3"/>
</dbReference>
<dbReference type="Gene3D" id="2.40.50.960">
    <property type="match status" value="1"/>
</dbReference>
<keyword evidence="7" id="KW-0779">Telomere</keyword>
<dbReference type="AlphaFoldDB" id="A0A1S3EY55"/>
<protein>
    <submittedName>
        <fullName evidence="15">Adrenocortical dysplasia protein homolog isoform X2</fullName>
    </submittedName>
</protein>
<keyword evidence="5" id="KW-0597">Phosphoprotein</keyword>
<dbReference type="PANTHER" id="PTHR14487:SF3">
    <property type="entry name" value="ADRENOCORTICAL DYSPLASIA PROTEIN HOMOLOG"/>
    <property type="match status" value="1"/>
</dbReference>
<dbReference type="GO" id="GO:0007004">
    <property type="term" value="P:telomere maintenance via telomerase"/>
    <property type="evidence" value="ECO:0007669"/>
    <property type="project" value="InterPro"/>
</dbReference>
<dbReference type="GO" id="GO:0005697">
    <property type="term" value="C:telomerase holoenzyme complex"/>
    <property type="evidence" value="ECO:0007669"/>
    <property type="project" value="InterPro"/>
</dbReference>
<dbReference type="GeneID" id="105983127"/>
<evidence type="ECO:0000256" key="6">
    <source>
        <dbReference type="ARBA" id="ARBA00022843"/>
    </source>
</evidence>
<comment type="function">
    <text evidence="10">Component of the shelterin complex (telosome) that is involved in the regulation of telomere length and protection. Shelterin associates with arrays of double-stranded TTAGGG repeats added by telomerase and protects chromosome ends. Without its protective activity, telomeres are no longer hidden from the DNA damage surveillance and chromosome ends are inappropriately processed by DNA repair pathways. Promotes binding of POT1 to single-stranded telomeric DNA. Modulates the inhibitory effects of POT1 on telomere elongation. The ACD-POT1 heterodimer enhances telomere elongation by recruiting telomerase to telomeres and increasing its processivity. May play a role in organogenesis.</text>
</comment>
<dbReference type="CTD" id="65057"/>
<feature type="region of interest" description="Disordered" evidence="12">
    <location>
        <begin position="283"/>
        <end position="302"/>
    </location>
</feature>
<dbReference type="GO" id="GO:0032211">
    <property type="term" value="P:negative regulation of telomere maintenance via telomerase"/>
    <property type="evidence" value="ECO:0007669"/>
    <property type="project" value="TreeGrafter"/>
</dbReference>
<evidence type="ECO:0000256" key="9">
    <source>
        <dbReference type="ARBA" id="ARBA00023242"/>
    </source>
</evidence>
<sequence>MANYGRPVLRPWIRELILGSETLSSPRPGQLLKVLWDSETPGPSSAPDSPDTGAMLLVSDGVCSVRCLVTSEALDASDWEEKEFGFCGKEGQLLLLKACEVRIQVAEGDVPSEFYLQVDRFTMLPTDQPRVQVTDCNQDSDVQKKLYDCLEDHLSESTSSSAVRCLVPFPGLTLSQLLDEVQEEQEHRGALVRLAESCLMLKGPCTAPPLTQWAASYCNAMVEDMYTVSGLLLHISDNDQQILRSLGSSRRAQQGTPTSPSHMPLEESGASISLLPALSLVTPELEQEDSSSSPPANCSASKILTHSPQHPSCVSASCTPTFSPIGHAPSQHGASVTKAQKLEFKEVELSPQNGQRLPMTPAKGTQEPCSVWVSIYSAIGREIGSPQRDIVMALLSNISMSHPVPPSVPKSKLPGSLLSLWPGLCST</sequence>
<evidence type="ECO:0000256" key="11">
    <source>
        <dbReference type="ARBA" id="ARBA00063822"/>
    </source>
</evidence>
<name>A0A1S3EY55_DIPOR</name>
<comment type="subunit">
    <text evidence="11">Component of the shelterin complex (telosome) composed of TERF1, TERF2, TINF2, TERF2IP ACD and POT1. Forms heterodimers with POT1. Identified in a complex with POT1 and single-stranded telomeric DNA. Interacts with STN1 and TINF2.</text>
</comment>
<dbReference type="Proteomes" id="UP000081671">
    <property type="component" value="Unplaced"/>
</dbReference>
<evidence type="ECO:0000256" key="4">
    <source>
        <dbReference type="ARBA" id="ARBA00022499"/>
    </source>
</evidence>
<feature type="compositionally biased region" description="Low complexity" evidence="12">
    <location>
        <begin position="290"/>
        <end position="301"/>
    </location>
</feature>
<evidence type="ECO:0000256" key="12">
    <source>
        <dbReference type="SAM" id="MobiDB-lite"/>
    </source>
</evidence>